<feature type="transmembrane region" description="Helical" evidence="1">
    <location>
        <begin position="39"/>
        <end position="60"/>
    </location>
</feature>
<organism evidence="2 3">
    <name type="scientific">Cecembia lonarensis (strain CCUG 58316 / KCTC 22772 / LW9)</name>
    <dbReference type="NCBI Taxonomy" id="1225176"/>
    <lineage>
        <taxon>Bacteria</taxon>
        <taxon>Pseudomonadati</taxon>
        <taxon>Bacteroidota</taxon>
        <taxon>Cytophagia</taxon>
        <taxon>Cytophagales</taxon>
        <taxon>Cyclobacteriaceae</taxon>
        <taxon>Cecembia</taxon>
    </lineage>
</organism>
<feature type="transmembrane region" description="Helical" evidence="1">
    <location>
        <begin position="65"/>
        <end position="85"/>
    </location>
</feature>
<evidence type="ECO:0000256" key="1">
    <source>
        <dbReference type="SAM" id="Phobius"/>
    </source>
</evidence>
<dbReference type="Proteomes" id="UP000004478">
    <property type="component" value="Unassembled WGS sequence"/>
</dbReference>
<dbReference type="RefSeq" id="WP_009183927.1">
    <property type="nucleotide sequence ID" value="NZ_AMGM01000008.1"/>
</dbReference>
<keyword evidence="1" id="KW-0472">Membrane</keyword>
<gene>
    <name evidence="2" type="ORF">B879_00883</name>
</gene>
<dbReference type="OrthoDB" id="9786534at2"/>
<evidence type="ECO:0000313" key="3">
    <source>
        <dbReference type="Proteomes" id="UP000004478"/>
    </source>
</evidence>
<feature type="transmembrane region" description="Helical" evidence="1">
    <location>
        <begin position="91"/>
        <end position="110"/>
    </location>
</feature>
<sequence>MKFAFILLVLVHALIHLLGFAKAFQLAELKDFPIQVSKPAGLFWLGVAMMLLTVAIFYYLENKDWWIFAFIGLLISQALIFSQWSEAKFGSFPNLIILLVAFIAFFQYSFEKKIQRETKEHIQNIKEVPQLSTASIMHLPPPVQKWLNRSGLVDQAPLKSVYSEQSYRLKLNPEQKNWYAASAQQLSTVNPPSFIWSVDLQMMPLLFAIGRDRFYQGEGEMLIKFLALFPVANEGKNNQINEATLQRFLGEIVWYPSAAIMDYIQWKELDSHSAEATMKVGNTSGSGIFEFDDDGKLIRFITQRYMGSGPDAVKKDWIVEVLEHQAFEGVLLPSKCNATWRLETGDWTWAEIQIDSVNFNRN</sequence>
<dbReference type="AlphaFoldDB" id="K1L6V6"/>
<dbReference type="InterPro" id="IPR046674">
    <property type="entry name" value="DUF6544"/>
</dbReference>
<comment type="caution">
    <text evidence="2">The sequence shown here is derived from an EMBL/GenBank/DDBJ whole genome shotgun (WGS) entry which is preliminary data.</text>
</comment>
<keyword evidence="1" id="KW-1133">Transmembrane helix</keyword>
<accession>K1L6V6</accession>
<dbReference type="EMBL" id="AMGM01000008">
    <property type="protein sequence ID" value="EKB50501.1"/>
    <property type="molecule type" value="Genomic_DNA"/>
</dbReference>
<evidence type="ECO:0000313" key="2">
    <source>
        <dbReference type="EMBL" id="EKB50501.1"/>
    </source>
</evidence>
<keyword evidence="1" id="KW-0812">Transmembrane</keyword>
<reference evidence="2 3" key="1">
    <citation type="journal article" date="2012" name="J. Bacteriol.">
        <title>Draft Genome Sequence of Cecembia lonarensis Strain LW9T, Isolated from Lonar Lake, a Haloalkaline Lake in India.</title>
        <authorList>
            <person name="Shivaji S."/>
            <person name="Ara S."/>
            <person name="Singh A."/>
            <person name="Pinnaka A.K."/>
        </authorList>
    </citation>
    <scope>NUCLEOTIDE SEQUENCE [LARGE SCALE GENOMIC DNA]</scope>
    <source>
        <strain evidence="2 3">LW9</strain>
    </source>
</reference>
<keyword evidence="3" id="KW-1185">Reference proteome</keyword>
<dbReference type="Pfam" id="PF20181">
    <property type="entry name" value="DUF6544"/>
    <property type="match status" value="1"/>
</dbReference>
<protein>
    <submittedName>
        <fullName evidence="2">Uncharacterized protein</fullName>
    </submittedName>
</protein>
<name>K1L6V6_CECL9</name>
<proteinExistence type="predicted"/>